<dbReference type="InterPro" id="IPR000608">
    <property type="entry name" value="UBC"/>
</dbReference>
<dbReference type="SUPFAM" id="SSF54495">
    <property type="entry name" value="UBC-like"/>
    <property type="match status" value="1"/>
</dbReference>
<keyword evidence="4" id="KW-0963">Cytoplasm</keyword>
<evidence type="ECO:0000256" key="3">
    <source>
        <dbReference type="ARBA" id="ARBA00012486"/>
    </source>
</evidence>
<evidence type="ECO:0000256" key="2">
    <source>
        <dbReference type="ARBA" id="ARBA00004496"/>
    </source>
</evidence>
<accession>A0ABR1FIE3</accession>
<keyword evidence="18" id="KW-1185">Reference proteome</keyword>
<feature type="region of interest" description="Disordered" evidence="15">
    <location>
        <begin position="272"/>
        <end position="323"/>
    </location>
</feature>
<organism evidence="17 18">
    <name type="scientific">Aureococcus anophagefferens</name>
    <name type="common">Harmful bloom alga</name>
    <dbReference type="NCBI Taxonomy" id="44056"/>
    <lineage>
        <taxon>Eukaryota</taxon>
        <taxon>Sar</taxon>
        <taxon>Stramenopiles</taxon>
        <taxon>Ochrophyta</taxon>
        <taxon>Pelagophyceae</taxon>
        <taxon>Pelagomonadales</taxon>
        <taxon>Pelagomonadaceae</taxon>
        <taxon>Aureococcus</taxon>
    </lineage>
</organism>
<dbReference type="CDD" id="cd23809">
    <property type="entry name" value="UBCc_UBE2Z"/>
    <property type="match status" value="1"/>
</dbReference>
<evidence type="ECO:0000256" key="13">
    <source>
        <dbReference type="ARBA" id="ARBA00042316"/>
    </source>
</evidence>
<reference evidence="17 18" key="1">
    <citation type="submission" date="2024-03" db="EMBL/GenBank/DDBJ databases">
        <title>Aureococcus anophagefferens CCMP1851 and Kratosvirus quantuckense: Draft genome of a second virus-susceptible host strain in the model system.</title>
        <authorList>
            <person name="Chase E."/>
            <person name="Truchon A.R."/>
            <person name="Schepens W."/>
            <person name="Wilhelm S.W."/>
        </authorList>
    </citation>
    <scope>NUCLEOTIDE SEQUENCE [LARGE SCALE GENOMIC DNA]</scope>
    <source>
        <strain evidence="17 18">CCMP1851</strain>
    </source>
</reference>
<keyword evidence="5 17" id="KW-0808">Transferase</keyword>
<feature type="compositionally biased region" description="Low complexity" evidence="15">
    <location>
        <begin position="289"/>
        <end position="323"/>
    </location>
</feature>
<evidence type="ECO:0000259" key="16">
    <source>
        <dbReference type="PROSITE" id="PS50127"/>
    </source>
</evidence>
<dbReference type="EC" id="2.3.2.23" evidence="3"/>
<keyword evidence="10" id="KW-0539">Nucleus</keyword>
<evidence type="ECO:0000256" key="9">
    <source>
        <dbReference type="ARBA" id="ARBA00022840"/>
    </source>
</evidence>
<evidence type="ECO:0000256" key="8">
    <source>
        <dbReference type="ARBA" id="ARBA00022786"/>
    </source>
</evidence>
<gene>
    <name evidence="17" type="ORF">SO694_00073169</name>
</gene>
<protein>
    <recommendedName>
        <fullName evidence="11">Ubiquitin-conjugating enzyme E2 Z</fullName>
        <ecNumber evidence="3">2.3.2.23</ecNumber>
    </recommendedName>
    <alternativeName>
        <fullName evidence="12">E2 ubiquitin-conjugating enzyme Z</fullName>
    </alternativeName>
    <alternativeName>
        <fullName evidence="14">Ubiquitin carrier protein Z</fullName>
    </alternativeName>
    <alternativeName>
        <fullName evidence="13">Ubiquitin-protein ligase Z</fullName>
    </alternativeName>
</protein>
<evidence type="ECO:0000256" key="4">
    <source>
        <dbReference type="ARBA" id="ARBA00022490"/>
    </source>
</evidence>
<dbReference type="PROSITE" id="PS50127">
    <property type="entry name" value="UBC_2"/>
    <property type="match status" value="1"/>
</dbReference>
<feature type="domain" description="UBC core" evidence="16">
    <location>
        <begin position="38"/>
        <end position="195"/>
    </location>
</feature>
<dbReference type="GO" id="GO:0016740">
    <property type="term" value="F:transferase activity"/>
    <property type="evidence" value="ECO:0007669"/>
    <property type="project" value="UniProtKB-KW"/>
</dbReference>
<comment type="caution">
    <text evidence="17">The sequence shown here is derived from an EMBL/GenBank/DDBJ whole genome shotgun (WGS) entry which is preliminary data.</text>
</comment>
<keyword evidence="9" id="KW-0067">ATP-binding</keyword>
<evidence type="ECO:0000256" key="6">
    <source>
        <dbReference type="ARBA" id="ARBA00022703"/>
    </source>
</evidence>
<dbReference type="SMART" id="SM00212">
    <property type="entry name" value="UBCc"/>
    <property type="match status" value="1"/>
</dbReference>
<sequence length="323" mass="33965">MSFFSGWFGGGAAAAPAAAPTATAPPAPTATTAPPSKHCLRRIRNDLRALERDAGGMLFACVADDADFTAVDAMIVGLEGTPYAGGFFHFKVRFPPAYPCDCPKVELATTGRGTVGFNPNLYANGKVCLSILGTWAGPSWSPTQSLASVLLSIQSLMHDRPYVNEPGREAASDAACAPYNEFLRYATLRYALARNVDASSAEYRAMPEPMRRFVADAFLRKFDDILALVDAAIERGEDGRPHRDPTNRSSASGAANYGELRRELVALRAATEARVAREDRDDDDDAETVDGGAAASEAASPEVASPEGASASPAADAAAATNA</sequence>
<evidence type="ECO:0000256" key="7">
    <source>
        <dbReference type="ARBA" id="ARBA00022741"/>
    </source>
</evidence>
<evidence type="ECO:0000256" key="14">
    <source>
        <dbReference type="ARBA" id="ARBA00042401"/>
    </source>
</evidence>
<keyword evidence="6" id="KW-0053">Apoptosis</keyword>
<evidence type="ECO:0000313" key="18">
    <source>
        <dbReference type="Proteomes" id="UP001363151"/>
    </source>
</evidence>
<keyword evidence="8" id="KW-0833">Ubl conjugation pathway</keyword>
<evidence type="ECO:0000256" key="1">
    <source>
        <dbReference type="ARBA" id="ARBA00004123"/>
    </source>
</evidence>
<evidence type="ECO:0000256" key="10">
    <source>
        <dbReference type="ARBA" id="ARBA00023242"/>
    </source>
</evidence>
<dbReference type="PANTHER" id="PTHR46116:SF26">
    <property type="entry name" value="UBIQUITIN-CONJUGATING ENZYME E2 Z"/>
    <property type="match status" value="1"/>
</dbReference>
<evidence type="ECO:0000256" key="15">
    <source>
        <dbReference type="SAM" id="MobiDB-lite"/>
    </source>
</evidence>
<dbReference type="InterPro" id="IPR016135">
    <property type="entry name" value="UBQ-conjugating_enzyme/RWD"/>
</dbReference>
<dbReference type="Gene3D" id="3.10.110.10">
    <property type="entry name" value="Ubiquitin Conjugating Enzyme"/>
    <property type="match status" value="1"/>
</dbReference>
<comment type="subcellular location">
    <subcellularLocation>
        <location evidence="2">Cytoplasm</location>
    </subcellularLocation>
    <subcellularLocation>
        <location evidence="1">Nucleus</location>
    </subcellularLocation>
</comment>
<evidence type="ECO:0000256" key="5">
    <source>
        <dbReference type="ARBA" id="ARBA00022679"/>
    </source>
</evidence>
<evidence type="ECO:0000313" key="17">
    <source>
        <dbReference type="EMBL" id="KAK7231327.1"/>
    </source>
</evidence>
<dbReference type="PANTHER" id="PTHR46116">
    <property type="entry name" value="(E3-INDEPENDENT) E2 UBIQUITIN-CONJUGATING ENZYME"/>
    <property type="match status" value="1"/>
</dbReference>
<proteinExistence type="predicted"/>
<dbReference type="EMBL" id="JBBJCI010000417">
    <property type="protein sequence ID" value="KAK7231327.1"/>
    <property type="molecule type" value="Genomic_DNA"/>
</dbReference>
<dbReference type="Proteomes" id="UP001363151">
    <property type="component" value="Unassembled WGS sequence"/>
</dbReference>
<name>A0ABR1FIE3_AURAN</name>
<evidence type="ECO:0000256" key="11">
    <source>
        <dbReference type="ARBA" id="ARBA00039894"/>
    </source>
</evidence>
<keyword evidence="7" id="KW-0547">Nucleotide-binding</keyword>
<dbReference type="Pfam" id="PF00179">
    <property type="entry name" value="UQ_con"/>
    <property type="match status" value="1"/>
</dbReference>
<evidence type="ECO:0000256" key="12">
    <source>
        <dbReference type="ARBA" id="ARBA00041798"/>
    </source>
</evidence>